<evidence type="ECO:0000256" key="3">
    <source>
        <dbReference type="ARBA" id="ARBA00023157"/>
    </source>
</evidence>
<dbReference type="InterPro" id="IPR016153">
    <property type="entry name" value="Heat_shock_Hsp33_N"/>
</dbReference>
<dbReference type="EMBL" id="BMDZ01000050">
    <property type="protein sequence ID" value="GGB52332.1"/>
    <property type="molecule type" value="Genomic_DNA"/>
</dbReference>
<proteinExistence type="predicted"/>
<dbReference type="PANTHER" id="PTHR30111">
    <property type="entry name" value="33 KDA CHAPERONIN"/>
    <property type="match status" value="1"/>
</dbReference>
<dbReference type="InterPro" id="IPR023212">
    <property type="entry name" value="Hsp33_helix_hairpin_bin_dom_sf"/>
</dbReference>
<evidence type="ECO:0000256" key="1">
    <source>
        <dbReference type="ARBA" id="ARBA00022490"/>
    </source>
</evidence>
<keyword evidence="2" id="KW-0862">Zinc</keyword>
<dbReference type="SUPFAM" id="SSF64397">
    <property type="entry name" value="Hsp33 domain"/>
    <property type="match status" value="1"/>
</dbReference>
<reference evidence="8" key="1">
    <citation type="journal article" date="2019" name="Int. J. Syst. Evol. Microbiol.">
        <title>The Global Catalogue of Microorganisms (GCM) 10K type strain sequencing project: providing services to taxonomists for standard genome sequencing and annotation.</title>
        <authorList>
            <consortium name="The Broad Institute Genomics Platform"/>
            <consortium name="The Broad Institute Genome Sequencing Center for Infectious Disease"/>
            <person name="Wu L."/>
            <person name="Ma J."/>
        </authorList>
    </citation>
    <scope>NUCLEOTIDE SEQUENCE [LARGE SCALE GENOMIC DNA]</scope>
    <source>
        <strain evidence="8">CGMCC 1.10188</strain>
    </source>
</reference>
<dbReference type="InterPro" id="IPR016154">
    <property type="entry name" value="Heat_shock_Hsp33_C"/>
</dbReference>
<dbReference type="PANTHER" id="PTHR30111:SF1">
    <property type="entry name" value="33 KDA CHAPERONIN"/>
    <property type="match status" value="1"/>
</dbReference>
<keyword evidence="5" id="KW-0676">Redox-active center</keyword>
<keyword evidence="4" id="KW-0143">Chaperone</keyword>
<dbReference type="InterPro" id="IPR000397">
    <property type="entry name" value="Heat_shock_Hsp33"/>
</dbReference>
<feature type="region of interest" description="Disordered" evidence="6">
    <location>
        <begin position="1"/>
        <end position="42"/>
    </location>
</feature>
<dbReference type="Gene3D" id="1.10.287.480">
    <property type="entry name" value="helix hairpin bin"/>
    <property type="match status" value="1"/>
</dbReference>
<accession>A0ABQ1IWQ6</accession>
<protein>
    <submittedName>
        <fullName evidence="7">33 kDa chaperonin</fullName>
    </submittedName>
</protein>
<comment type="caution">
    <text evidence="7">The sequence shown here is derived from an EMBL/GenBank/DDBJ whole genome shotgun (WGS) entry which is preliminary data.</text>
</comment>
<name>A0ABQ1IWQ6_9PROT</name>
<evidence type="ECO:0000256" key="4">
    <source>
        <dbReference type="ARBA" id="ARBA00023186"/>
    </source>
</evidence>
<dbReference type="Gene3D" id="3.90.1280.10">
    <property type="entry name" value="HSP33 redox switch-like"/>
    <property type="match status" value="1"/>
</dbReference>
<sequence length="363" mass="38635">MTDPRTRPGPDAGPAAGGEDGETGERSTSVDRSSALRPDVDMSQPFRLDVDMSQPFRLPWGQARGRLARIGPALDEIVTRHAYPVAVSMVLAELVTLAAMVAHSLKTEGVFTVQVRGDGPVALIVADATASGALRGYAQFDADAVAALDQPVAGVRHSGAPSMPRLFGRAYLALTLDPGQGMERYQGIVELDGERLADAVHGYFRLSEQIESAVRFAVAPPADGTATGWRAGGLLLQRMPDEGGIGAAGVEDEEDGWRRAVLLASSIRDAELTDPALPLDQVLLRLFHEDGVVVYDPLALAFACRCSTGRVEGLIRSLPADDLADLTVEGKVDVVCEFCGTSYVYDEGDIARLRAGDHDHDHP</sequence>
<evidence type="ECO:0000256" key="5">
    <source>
        <dbReference type="ARBA" id="ARBA00023284"/>
    </source>
</evidence>
<gene>
    <name evidence="7" type="primary">hslO</name>
    <name evidence="7" type="ORF">GCM10011505_36680</name>
</gene>
<keyword evidence="1" id="KW-0963">Cytoplasm</keyword>
<organism evidence="7 8">
    <name type="scientific">Tistrella bauzanensis</name>
    <dbReference type="NCBI Taxonomy" id="657419"/>
    <lineage>
        <taxon>Bacteria</taxon>
        <taxon>Pseudomonadati</taxon>
        <taxon>Pseudomonadota</taxon>
        <taxon>Alphaproteobacteria</taxon>
        <taxon>Geminicoccales</taxon>
        <taxon>Geminicoccaceae</taxon>
        <taxon>Tistrella</taxon>
    </lineage>
</organism>
<keyword evidence="8" id="KW-1185">Reference proteome</keyword>
<evidence type="ECO:0000256" key="2">
    <source>
        <dbReference type="ARBA" id="ARBA00022833"/>
    </source>
</evidence>
<evidence type="ECO:0000313" key="8">
    <source>
        <dbReference type="Proteomes" id="UP000603352"/>
    </source>
</evidence>
<dbReference type="CDD" id="cd00498">
    <property type="entry name" value="Hsp33"/>
    <property type="match status" value="1"/>
</dbReference>
<keyword evidence="3" id="KW-1015">Disulfide bond</keyword>
<evidence type="ECO:0000256" key="6">
    <source>
        <dbReference type="SAM" id="MobiDB-lite"/>
    </source>
</evidence>
<dbReference type="Proteomes" id="UP000603352">
    <property type="component" value="Unassembled WGS sequence"/>
</dbReference>
<dbReference type="SUPFAM" id="SSF118352">
    <property type="entry name" value="HSP33 redox switch-like"/>
    <property type="match status" value="1"/>
</dbReference>
<dbReference type="RefSeq" id="WP_229708267.1">
    <property type="nucleotide sequence ID" value="NZ_BMDZ01000050.1"/>
</dbReference>
<evidence type="ECO:0000313" key="7">
    <source>
        <dbReference type="EMBL" id="GGB52332.1"/>
    </source>
</evidence>
<dbReference type="Gene3D" id="3.55.30.10">
    <property type="entry name" value="Hsp33 domain"/>
    <property type="match status" value="1"/>
</dbReference>
<dbReference type="Pfam" id="PF01430">
    <property type="entry name" value="HSP33"/>
    <property type="match status" value="1"/>
</dbReference>